<protein>
    <recommendedName>
        <fullName evidence="3">Sulfotransferase domain-containing protein</fullName>
    </recommendedName>
</protein>
<dbReference type="InterPro" id="IPR027417">
    <property type="entry name" value="P-loop_NTPase"/>
</dbReference>
<evidence type="ECO:0000313" key="5">
    <source>
        <dbReference type="Proteomes" id="UP001153712"/>
    </source>
</evidence>
<proteinExistence type="inferred from homology"/>
<dbReference type="PANTHER" id="PTHR11783">
    <property type="entry name" value="SULFOTRANSFERASE SULT"/>
    <property type="match status" value="1"/>
</dbReference>
<dbReference type="Proteomes" id="UP001153712">
    <property type="component" value="Chromosome 2"/>
</dbReference>
<dbReference type="AlphaFoldDB" id="A0A9N9TMJ1"/>
<evidence type="ECO:0000313" key="4">
    <source>
        <dbReference type="EMBL" id="CAG9859342.1"/>
    </source>
</evidence>
<dbReference type="GO" id="GO:0008146">
    <property type="term" value="F:sulfotransferase activity"/>
    <property type="evidence" value="ECO:0007669"/>
    <property type="project" value="InterPro"/>
</dbReference>
<accession>A0A9N9TMJ1</accession>
<name>A0A9N9TMJ1_PHYSR</name>
<gene>
    <name evidence="4" type="ORF">PHYEVI_LOCUS5716</name>
</gene>
<dbReference type="Pfam" id="PF00685">
    <property type="entry name" value="Sulfotransfer_1"/>
    <property type="match status" value="1"/>
</dbReference>
<keyword evidence="5" id="KW-1185">Reference proteome</keyword>
<dbReference type="EMBL" id="OU900095">
    <property type="protein sequence ID" value="CAG9859342.1"/>
    <property type="molecule type" value="Genomic_DNA"/>
</dbReference>
<organism evidence="4 5">
    <name type="scientific">Phyllotreta striolata</name>
    <name type="common">Striped flea beetle</name>
    <name type="synonym">Crioceris striolata</name>
    <dbReference type="NCBI Taxonomy" id="444603"/>
    <lineage>
        <taxon>Eukaryota</taxon>
        <taxon>Metazoa</taxon>
        <taxon>Ecdysozoa</taxon>
        <taxon>Arthropoda</taxon>
        <taxon>Hexapoda</taxon>
        <taxon>Insecta</taxon>
        <taxon>Pterygota</taxon>
        <taxon>Neoptera</taxon>
        <taxon>Endopterygota</taxon>
        <taxon>Coleoptera</taxon>
        <taxon>Polyphaga</taxon>
        <taxon>Cucujiformia</taxon>
        <taxon>Chrysomeloidea</taxon>
        <taxon>Chrysomelidae</taxon>
        <taxon>Galerucinae</taxon>
        <taxon>Alticini</taxon>
        <taxon>Phyllotreta</taxon>
    </lineage>
</organism>
<dbReference type="InterPro" id="IPR000863">
    <property type="entry name" value="Sulfotransferase_dom"/>
</dbReference>
<feature type="domain" description="Sulfotransferase" evidence="3">
    <location>
        <begin position="56"/>
        <end position="314"/>
    </location>
</feature>
<evidence type="ECO:0000256" key="1">
    <source>
        <dbReference type="ARBA" id="ARBA00005771"/>
    </source>
</evidence>
<evidence type="ECO:0000259" key="3">
    <source>
        <dbReference type="Pfam" id="PF00685"/>
    </source>
</evidence>
<sequence length="317" mass="37028">MQAISKRPLEGKWGEITDFHLGVKHALWEFNPGRCYLPGFFENYAQQILDAPVREDDVWLISYPRTGSTWCQEIVWLLGNNMDFQKAESTLQQIRAPLIEMSVALYEYADQFKNVFTNSVDFVNKLPSPRFLKSHLPFQLLPKDLQKIIYLMRNPKDTCVSLFYHCRLLHGFDVDFDTFCELFLDGAVIYGDLLDHCLEFWSRRNEEHLLILRYEDLKVDTKSCVKLIADFMGKSASDKEVEELVDYIGFSKMRRNRSCNAEVLLNGKGGRKYFDEMGCHFIRKGEIGDWKNHMSPDIVGKFDEWIERKTYGTGLIL</sequence>
<evidence type="ECO:0000256" key="2">
    <source>
        <dbReference type="ARBA" id="ARBA00022679"/>
    </source>
</evidence>
<dbReference type="SUPFAM" id="SSF52540">
    <property type="entry name" value="P-loop containing nucleoside triphosphate hydrolases"/>
    <property type="match status" value="1"/>
</dbReference>
<dbReference type="OrthoDB" id="205623at2759"/>
<reference evidence="4" key="1">
    <citation type="submission" date="2022-01" db="EMBL/GenBank/DDBJ databases">
        <authorList>
            <person name="King R."/>
        </authorList>
    </citation>
    <scope>NUCLEOTIDE SEQUENCE</scope>
</reference>
<comment type="similarity">
    <text evidence="1">Belongs to the sulfotransferase 1 family.</text>
</comment>
<keyword evidence="2" id="KW-0808">Transferase</keyword>
<dbReference type="Gene3D" id="3.40.50.300">
    <property type="entry name" value="P-loop containing nucleotide triphosphate hydrolases"/>
    <property type="match status" value="1"/>
</dbReference>